<keyword evidence="3" id="KW-1185">Reference proteome</keyword>
<protein>
    <recommendedName>
        <fullName evidence="4">Reverse transcriptase RNase H-like domain-containing protein</fullName>
    </recommendedName>
</protein>
<sequence length="107" mass="12027">MEDGLEHPIGFSSRTLTLAESRYSQSNNDVVLLKDDLSTGAAATADAIKMWALRDPVLSKVYHFIRSDNAARVLKNQTRQKLNHDQHARKRPVNVGDTVYTRNFGKS</sequence>
<comment type="caution">
    <text evidence="2">The sequence shown here is derived from an EMBL/GenBank/DDBJ whole genome shotgun (WGS) entry which is preliminary data.</text>
</comment>
<gene>
    <name evidence="2" type="ORF">LSH36_285g03076</name>
</gene>
<evidence type="ECO:0008006" key="4">
    <source>
        <dbReference type="Google" id="ProtNLM"/>
    </source>
</evidence>
<dbReference type="Proteomes" id="UP001208570">
    <property type="component" value="Unassembled WGS sequence"/>
</dbReference>
<name>A0AAD9JJF5_9ANNE</name>
<evidence type="ECO:0000256" key="1">
    <source>
        <dbReference type="SAM" id="MobiDB-lite"/>
    </source>
</evidence>
<organism evidence="2 3">
    <name type="scientific">Paralvinella palmiformis</name>
    <dbReference type="NCBI Taxonomy" id="53620"/>
    <lineage>
        <taxon>Eukaryota</taxon>
        <taxon>Metazoa</taxon>
        <taxon>Spiralia</taxon>
        <taxon>Lophotrochozoa</taxon>
        <taxon>Annelida</taxon>
        <taxon>Polychaeta</taxon>
        <taxon>Sedentaria</taxon>
        <taxon>Canalipalpata</taxon>
        <taxon>Terebellida</taxon>
        <taxon>Terebelliformia</taxon>
        <taxon>Alvinellidae</taxon>
        <taxon>Paralvinella</taxon>
    </lineage>
</organism>
<evidence type="ECO:0000313" key="2">
    <source>
        <dbReference type="EMBL" id="KAK2153812.1"/>
    </source>
</evidence>
<dbReference type="AlphaFoldDB" id="A0AAD9JJF5"/>
<evidence type="ECO:0000313" key="3">
    <source>
        <dbReference type="Proteomes" id="UP001208570"/>
    </source>
</evidence>
<feature type="region of interest" description="Disordered" evidence="1">
    <location>
        <begin position="78"/>
        <end position="107"/>
    </location>
</feature>
<proteinExistence type="predicted"/>
<accession>A0AAD9JJF5</accession>
<dbReference type="EMBL" id="JAODUP010000285">
    <property type="protein sequence ID" value="KAK2153812.1"/>
    <property type="molecule type" value="Genomic_DNA"/>
</dbReference>
<reference evidence="2" key="1">
    <citation type="journal article" date="2023" name="Mol. Biol. Evol.">
        <title>Third-Generation Sequencing Reveals the Adaptive Role of the Epigenome in Three Deep-Sea Polychaetes.</title>
        <authorList>
            <person name="Perez M."/>
            <person name="Aroh O."/>
            <person name="Sun Y."/>
            <person name="Lan Y."/>
            <person name="Juniper S.K."/>
            <person name="Young C.R."/>
            <person name="Angers B."/>
            <person name="Qian P.Y."/>
        </authorList>
    </citation>
    <scope>NUCLEOTIDE SEQUENCE</scope>
    <source>
        <strain evidence="2">P08H-3</strain>
    </source>
</reference>